<dbReference type="Pfam" id="PF01441">
    <property type="entry name" value="Lipoprotein_6"/>
    <property type="match status" value="1"/>
</dbReference>
<keyword evidence="10" id="KW-0614">Plasmid</keyword>
<comment type="function">
    <text evidence="1">The Vlp and Vsp proteins are antigenically distinct proteins, only one vlp or vsp gene is transcriptionally active at any one time. Switching between these genes is a mechanism of host immune response evasion.</text>
</comment>
<evidence type="ECO:0000256" key="6">
    <source>
        <dbReference type="ARBA" id="ARBA00023139"/>
    </source>
</evidence>
<keyword evidence="8" id="KW-0449">Lipoprotein</keyword>
<evidence type="ECO:0000256" key="1">
    <source>
        <dbReference type="ARBA" id="ARBA00003932"/>
    </source>
</evidence>
<dbReference type="SUPFAM" id="SSF63515">
    <property type="entry name" value="Outer surface protein C (OspC)"/>
    <property type="match status" value="1"/>
</dbReference>
<comment type="similarity">
    <text evidence="3">Belongs to the variable small protein (Vsp) family.</text>
</comment>
<evidence type="ECO:0000256" key="5">
    <source>
        <dbReference type="ARBA" id="ARBA00023136"/>
    </source>
</evidence>
<dbReference type="RefSeq" id="WP_241766294.1">
    <property type="nucleotide sequence ID" value="NZ_CP004337.1"/>
</dbReference>
<keyword evidence="7" id="KW-0998">Cell outer membrane</keyword>
<evidence type="ECO:0000256" key="7">
    <source>
        <dbReference type="ARBA" id="ARBA00023237"/>
    </source>
</evidence>
<dbReference type="InterPro" id="IPR036437">
    <property type="entry name" value="OspC-like_sf"/>
</dbReference>
<evidence type="ECO:0000256" key="3">
    <source>
        <dbReference type="ARBA" id="ARBA00008719"/>
    </source>
</evidence>
<feature type="compositionally biased region" description="Basic and acidic residues" evidence="9">
    <location>
        <begin position="1"/>
        <end position="36"/>
    </location>
</feature>
<accession>W5SRX8</accession>
<protein>
    <submittedName>
        <fullName evidence="10">Variable outer membrane protein</fullName>
    </submittedName>
</protein>
<dbReference type="AlphaFoldDB" id="W5SRX8"/>
<reference evidence="10" key="1">
    <citation type="submission" date="2013-02" db="EMBL/GenBank/DDBJ databases">
        <title>Comparative genomics of Borrelia species.</title>
        <authorList>
            <person name="Schwan T.G."/>
            <person name="Raffel S.J."/>
            <person name="Porcella S.F."/>
        </authorList>
    </citation>
    <scope>NUCLEOTIDE SEQUENCE</scope>
    <source>
        <strain evidence="10">DOU</strain>
        <plasmid evidence="10">unnamed</plasmid>
    </source>
</reference>
<dbReference type="EMBL" id="CP004337">
    <property type="protein sequence ID" value="AHH07811.1"/>
    <property type="molecule type" value="Genomic_DNA"/>
</dbReference>
<dbReference type="InterPro" id="IPR001800">
    <property type="entry name" value="Lipoprotein_OspC"/>
</dbReference>
<geneLocation type="plasmid" evidence="10">
    <name>unnamed</name>
</geneLocation>
<dbReference type="HOGENOM" id="CLU_089887_0_0_12"/>
<evidence type="ECO:0000313" key="10">
    <source>
        <dbReference type="EMBL" id="AHH07811.1"/>
    </source>
</evidence>
<comment type="subcellular location">
    <subcellularLocation>
        <location evidence="2">Cell outer membrane</location>
        <topology evidence="2">Lipid-anchor</topology>
    </subcellularLocation>
</comment>
<feature type="region of interest" description="Disordered" evidence="9">
    <location>
        <begin position="1"/>
        <end position="37"/>
    </location>
</feature>
<dbReference type="GO" id="GO:0009279">
    <property type="term" value="C:cell outer membrane"/>
    <property type="evidence" value="ECO:0007669"/>
    <property type="project" value="UniProtKB-SubCell"/>
</dbReference>
<keyword evidence="5" id="KW-0472">Membrane</keyword>
<evidence type="ECO:0000256" key="4">
    <source>
        <dbReference type="ARBA" id="ARBA00022729"/>
    </source>
</evidence>
<evidence type="ECO:0000256" key="8">
    <source>
        <dbReference type="ARBA" id="ARBA00023288"/>
    </source>
</evidence>
<gene>
    <name evidence="10" type="ORF">BCD_1745</name>
</gene>
<evidence type="ECO:0000256" key="9">
    <source>
        <dbReference type="SAM" id="MobiDB-lite"/>
    </source>
</evidence>
<evidence type="ECO:0000256" key="2">
    <source>
        <dbReference type="ARBA" id="ARBA00004459"/>
    </source>
</evidence>
<proteinExistence type="inferred from homology"/>
<name>W5SRX8_9SPIR</name>
<organism evidence="10">
    <name type="scientific">Borrelia crocidurae DOU</name>
    <dbReference type="NCBI Taxonomy" id="1293575"/>
    <lineage>
        <taxon>Bacteria</taxon>
        <taxon>Pseudomonadati</taxon>
        <taxon>Spirochaetota</taxon>
        <taxon>Spirochaetia</taxon>
        <taxon>Spirochaetales</taxon>
        <taxon>Borreliaceae</taxon>
        <taxon>Borrelia</taxon>
    </lineage>
</organism>
<keyword evidence="6" id="KW-0564">Palmitate</keyword>
<dbReference type="Gene3D" id="1.20.120.240">
    <property type="entry name" value="Lipoprotein, type 6"/>
    <property type="match status" value="1"/>
</dbReference>
<keyword evidence="4" id="KW-0732">Signal</keyword>
<sequence>MGEKLKSKKKQGGEENEKREGIEGEVKGKRGIERGKRERRVKGIVMVMGCNSGGVSGEGTGEEGKGRKGDGSVIDLKVIGEKIKSAVEFVTSVKEVHALVRSVGEFAKAIGKKVTQNTGVIAADAGGNNNGGLIAGAYSLISELNTKVEALGKKDGNSFELKTKFDDVNKKCKAFLDKVKGDSDLCKKDVTDENAQKALDINNATKDKGASELAALNTSIDGLLKSVTDMIEASIGELTVKPIVKNE</sequence>